<keyword evidence="1" id="KW-0472">Membrane</keyword>
<name>A0A8N4L3H5_BACDO</name>
<sequence length="230" mass="26929">MIEFPYRKFEHEYTIFIYLFRCETLFYHLYFCAVKGRRNDQMSSSLAIFLLITCCLCIVTDASKLRESCEPLLNSTWVHLCNGIITKEIKIKYKDQLTTVGTPFKIMTMAKENRASLITFFDSEIQNSTWIAINTNMTITLSRSKEIKMKPKMFYCFNFGLEYMVDLMNLCFEQADSLAKLKCHCEYTVLHYSYMPPLVSAQVRLNADVAVHFISTAMFLSLIQMHRNHL</sequence>
<dbReference type="AlphaFoldDB" id="A0A8N4L3H5"/>
<keyword evidence="1" id="KW-0812">Transmembrane</keyword>
<dbReference type="OrthoDB" id="7861146at2759"/>
<evidence type="ECO:0000256" key="1">
    <source>
        <dbReference type="SAM" id="Phobius"/>
    </source>
</evidence>
<keyword evidence="1" id="KW-1133">Transmembrane helix</keyword>
<organism evidence="2 3">
    <name type="scientific">Bactrocera dorsalis</name>
    <name type="common">Oriental fruit fly</name>
    <name type="synonym">Dacus dorsalis</name>
    <dbReference type="NCBI Taxonomy" id="27457"/>
    <lineage>
        <taxon>Eukaryota</taxon>
        <taxon>Metazoa</taxon>
        <taxon>Ecdysozoa</taxon>
        <taxon>Arthropoda</taxon>
        <taxon>Hexapoda</taxon>
        <taxon>Insecta</taxon>
        <taxon>Pterygota</taxon>
        <taxon>Neoptera</taxon>
        <taxon>Endopterygota</taxon>
        <taxon>Diptera</taxon>
        <taxon>Brachycera</taxon>
        <taxon>Muscomorpha</taxon>
        <taxon>Tephritoidea</taxon>
        <taxon>Tephritidae</taxon>
        <taxon>Bactrocera</taxon>
        <taxon>Bactrocera</taxon>
    </lineage>
</organism>
<dbReference type="RefSeq" id="XP_029405720.2">
    <property type="nucleotide sequence ID" value="XM_029549860.2"/>
</dbReference>
<dbReference type="KEGG" id="bdr:115066095"/>
<keyword evidence="2" id="KW-1185">Reference proteome</keyword>
<feature type="transmembrane region" description="Helical" evidence="1">
    <location>
        <begin position="15"/>
        <end position="34"/>
    </location>
</feature>
<gene>
    <name evidence="3" type="primary">LOC115066095</name>
</gene>
<evidence type="ECO:0000313" key="2">
    <source>
        <dbReference type="Proteomes" id="UP001652620"/>
    </source>
</evidence>
<reference evidence="3" key="1">
    <citation type="submission" date="2025-08" db="UniProtKB">
        <authorList>
            <consortium name="RefSeq"/>
        </authorList>
    </citation>
    <scope>IDENTIFICATION</scope>
    <source>
        <tissue evidence="3">Adult</tissue>
    </source>
</reference>
<protein>
    <submittedName>
        <fullName evidence="3">Uncharacterized protein LOC115066095</fullName>
    </submittedName>
</protein>
<dbReference type="GeneID" id="115066095"/>
<feature type="transmembrane region" description="Helical" evidence="1">
    <location>
        <begin position="46"/>
        <end position="65"/>
    </location>
</feature>
<evidence type="ECO:0000313" key="3">
    <source>
        <dbReference type="RefSeq" id="XP_029405720.2"/>
    </source>
</evidence>
<accession>A0A8N4L3H5</accession>
<proteinExistence type="predicted"/>
<dbReference type="Proteomes" id="UP001652620">
    <property type="component" value="Chromosome 3"/>
</dbReference>